<dbReference type="PANTHER" id="PTHR47545:SF2">
    <property type="entry name" value="CC-ADDING TRNA NUCLEOTIDYLTRANSFERASE"/>
    <property type="match status" value="1"/>
</dbReference>
<dbReference type="GO" id="GO:0000166">
    <property type="term" value="F:nucleotide binding"/>
    <property type="evidence" value="ECO:0007669"/>
    <property type="project" value="UniProtKB-KW"/>
</dbReference>
<dbReference type="SUPFAM" id="SSF81891">
    <property type="entry name" value="Poly A polymerase C-terminal region-like"/>
    <property type="match status" value="1"/>
</dbReference>
<organism evidence="15 16">
    <name type="scientific">Candidatus Sherwoodlollariibacterium unditelluris</name>
    <dbReference type="NCBI Taxonomy" id="1974757"/>
    <lineage>
        <taxon>Bacteria</taxon>
        <taxon>Pseudomonadati</taxon>
        <taxon>Candidatus Omnitrophota</taxon>
        <taxon>Candidatus Sherwoodlollariibacterium</taxon>
    </lineage>
</organism>
<sequence length="482" mass="55542">MESGLKFSLKDKRILKDIYNFAKARRAKLYLVGGVLRDLILGKSKENRDFDFAIKMRAISFGRNLAKRLRCGFVVLDKEHGSCRLVKKEGDKFYTFDFTDFRGKNLEDDLKHRDFTINAIALKLEEALTGHDLNVSLIDPYRGRVDIKTKLIRVVTKKSFPEDPLRILRAFSFSAILGFNIDKDTLRLARLDKDKLSAVSGERIRDELFKVFATVKGYDCFLALDKLKILDIVFPEIKKMRRIGQGPYHHLDVWQHTLETIRQLELIFKEMKNKEILGCLNTVISADRRRKAILKFGAFLHDFGKPKTLRHQKGRITFHGHERAGLRIAEDIARRLKLSRDEIYSLHKMILWHLRPGYLADSENPTPRAKFRFFRDAGNEALSILLLSLADQRSTKGPLTTFKAAKQHEIVVARLIKEYLKKGKEKKQKRLLNGNEIMKKFKLGPSPLIGKILFGIEELQAIGKIKNKEEAFKAAAKLVPTT</sequence>
<feature type="domain" description="Poly A polymerase head" evidence="12">
    <location>
        <begin position="29"/>
        <end position="153"/>
    </location>
</feature>
<dbReference type="GO" id="GO:0046872">
    <property type="term" value="F:metal ion binding"/>
    <property type="evidence" value="ECO:0007669"/>
    <property type="project" value="UniProtKB-KW"/>
</dbReference>
<dbReference type="Pfam" id="PF12627">
    <property type="entry name" value="PolyA_pol_RNAbd"/>
    <property type="match status" value="1"/>
</dbReference>
<gene>
    <name evidence="15" type="ORF">COX41_00315</name>
</gene>
<dbReference type="NCBIfam" id="TIGR00277">
    <property type="entry name" value="HDIG"/>
    <property type="match status" value="1"/>
</dbReference>
<dbReference type="GO" id="GO:0008033">
    <property type="term" value="P:tRNA processing"/>
    <property type="evidence" value="ECO:0007669"/>
    <property type="project" value="UniProtKB-KW"/>
</dbReference>
<keyword evidence="6" id="KW-0548">Nucleotidyltransferase</keyword>
<dbReference type="Pfam" id="PF01743">
    <property type="entry name" value="PolyA_pol"/>
    <property type="match status" value="1"/>
</dbReference>
<keyword evidence="3" id="KW-0820">tRNA-binding</keyword>
<comment type="cofactor">
    <cofactor evidence="1">
        <name>Mg(2+)</name>
        <dbReference type="ChEBI" id="CHEBI:18420"/>
    </cofactor>
</comment>
<dbReference type="GO" id="GO:0000049">
    <property type="term" value="F:tRNA binding"/>
    <property type="evidence" value="ECO:0007669"/>
    <property type="project" value="UniProtKB-KW"/>
</dbReference>
<dbReference type="PANTHER" id="PTHR47545">
    <property type="entry name" value="MULTIFUNCTIONAL CCA PROTEIN"/>
    <property type="match status" value="1"/>
</dbReference>
<dbReference type="InterPro" id="IPR006675">
    <property type="entry name" value="HDIG_dom"/>
</dbReference>
<keyword evidence="10 11" id="KW-0694">RNA-binding</keyword>
<name>A0A2G9YKZ9_9BACT</name>
<dbReference type="InterPro" id="IPR050124">
    <property type="entry name" value="tRNA_CCA-adding_enzyme"/>
</dbReference>
<dbReference type="InterPro" id="IPR006674">
    <property type="entry name" value="HD_domain"/>
</dbReference>
<keyword evidence="5" id="KW-0819">tRNA processing</keyword>
<feature type="domain" description="tRNA nucleotidyltransferase/poly(A) polymerase RNA and SrmB- binding" evidence="14">
    <location>
        <begin position="178"/>
        <end position="238"/>
    </location>
</feature>
<evidence type="ECO:0000256" key="5">
    <source>
        <dbReference type="ARBA" id="ARBA00022694"/>
    </source>
</evidence>
<evidence type="ECO:0000256" key="8">
    <source>
        <dbReference type="ARBA" id="ARBA00022741"/>
    </source>
</evidence>
<evidence type="ECO:0000313" key="16">
    <source>
        <dbReference type="Proteomes" id="UP000231292"/>
    </source>
</evidence>
<dbReference type="CDD" id="cd05398">
    <property type="entry name" value="NT_ClassII-CCAase"/>
    <property type="match status" value="1"/>
</dbReference>
<evidence type="ECO:0000256" key="6">
    <source>
        <dbReference type="ARBA" id="ARBA00022695"/>
    </source>
</evidence>
<dbReference type="Proteomes" id="UP000231292">
    <property type="component" value="Unassembled WGS sequence"/>
</dbReference>
<accession>A0A2G9YKZ9</accession>
<keyword evidence="8" id="KW-0547">Nucleotide-binding</keyword>
<evidence type="ECO:0000259" key="12">
    <source>
        <dbReference type="Pfam" id="PF01743"/>
    </source>
</evidence>
<evidence type="ECO:0000256" key="9">
    <source>
        <dbReference type="ARBA" id="ARBA00022842"/>
    </source>
</evidence>
<evidence type="ECO:0000259" key="13">
    <source>
        <dbReference type="Pfam" id="PF01966"/>
    </source>
</evidence>
<dbReference type="InterPro" id="IPR043519">
    <property type="entry name" value="NT_sf"/>
</dbReference>
<comment type="caution">
    <text evidence="15">The sequence shown here is derived from an EMBL/GenBank/DDBJ whole genome shotgun (WGS) entry which is preliminary data.</text>
</comment>
<dbReference type="Gene3D" id="3.30.460.10">
    <property type="entry name" value="Beta Polymerase, domain 2"/>
    <property type="match status" value="1"/>
</dbReference>
<feature type="domain" description="HD" evidence="13">
    <location>
        <begin position="253"/>
        <end position="368"/>
    </location>
</feature>
<protein>
    <recommendedName>
        <fullName evidence="17">HD/PDEase domain-containing protein</fullName>
    </recommendedName>
</protein>
<dbReference type="GO" id="GO:0016779">
    <property type="term" value="F:nucleotidyltransferase activity"/>
    <property type="evidence" value="ECO:0007669"/>
    <property type="project" value="UniProtKB-KW"/>
</dbReference>
<keyword evidence="7" id="KW-0479">Metal-binding</keyword>
<dbReference type="SUPFAM" id="SSF81301">
    <property type="entry name" value="Nucleotidyltransferase"/>
    <property type="match status" value="1"/>
</dbReference>
<dbReference type="Pfam" id="PF01966">
    <property type="entry name" value="HD"/>
    <property type="match status" value="1"/>
</dbReference>
<evidence type="ECO:0000256" key="11">
    <source>
        <dbReference type="RuleBase" id="RU003953"/>
    </source>
</evidence>
<keyword evidence="4 11" id="KW-0808">Transferase</keyword>
<reference evidence="15 16" key="1">
    <citation type="submission" date="2017-09" db="EMBL/GenBank/DDBJ databases">
        <title>Depth-based differentiation of microbial function through sediment-hosted aquifers and enrichment of novel symbionts in the deep terrestrial subsurface.</title>
        <authorList>
            <person name="Probst A.J."/>
            <person name="Ladd B."/>
            <person name="Jarett J.K."/>
            <person name="Geller-Mcgrath D.E."/>
            <person name="Sieber C.M."/>
            <person name="Emerson J.B."/>
            <person name="Anantharaman K."/>
            <person name="Thomas B.C."/>
            <person name="Malmstrom R."/>
            <person name="Stieglmeier M."/>
            <person name="Klingl A."/>
            <person name="Woyke T."/>
            <person name="Ryan C.M."/>
            <person name="Banfield J.F."/>
        </authorList>
    </citation>
    <scope>NUCLEOTIDE SEQUENCE [LARGE SCALE GENOMIC DNA]</scope>
    <source>
        <strain evidence="15">CG23_combo_of_CG06-09_8_20_14_all_41_10</strain>
    </source>
</reference>
<dbReference type="Gene3D" id="1.10.3090.10">
    <property type="entry name" value="cca-adding enzyme, domain 2"/>
    <property type="match status" value="1"/>
</dbReference>
<comment type="similarity">
    <text evidence="2 11">Belongs to the tRNA nucleotidyltransferase/poly(A) polymerase family.</text>
</comment>
<evidence type="ECO:0000259" key="14">
    <source>
        <dbReference type="Pfam" id="PF12627"/>
    </source>
</evidence>
<evidence type="ECO:0000256" key="3">
    <source>
        <dbReference type="ARBA" id="ARBA00022555"/>
    </source>
</evidence>
<evidence type="ECO:0000256" key="4">
    <source>
        <dbReference type="ARBA" id="ARBA00022679"/>
    </source>
</evidence>
<dbReference type="EMBL" id="PCRK01000006">
    <property type="protein sequence ID" value="PIP19927.1"/>
    <property type="molecule type" value="Genomic_DNA"/>
</dbReference>
<evidence type="ECO:0000256" key="7">
    <source>
        <dbReference type="ARBA" id="ARBA00022723"/>
    </source>
</evidence>
<evidence type="ECO:0000256" key="1">
    <source>
        <dbReference type="ARBA" id="ARBA00001946"/>
    </source>
</evidence>
<dbReference type="AlphaFoldDB" id="A0A2G9YKZ9"/>
<evidence type="ECO:0000313" key="15">
    <source>
        <dbReference type="EMBL" id="PIP19927.1"/>
    </source>
</evidence>
<evidence type="ECO:0000256" key="10">
    <source>
        <dbReference type="ARBA" id="ARBA00022884"/>
    </source>
</evidence>
<dbReference type="InterPro" id="IPR032828">
    <property type="entry name" value="PolyA_RNA-bd"/>
</dbReference>
<dbReference type="InterPro" id="IPR002646">
    <property type="entry name" value="PolA_pol_head_dom"/>
</dbReference>
<keyword evidence="9" id="KW-0460">Magnesium</keyword>
<evidence type="ECO:0008006" key="17">
    <source>
        <dbReference type="Google" id="ProtNLM"/>
    </source>
</evidence>
<evidence type="ECO:0000256" key="2">
    <source>
        <dbReference type="ARBA" id="ARBA00007265"/>
    </source>
</evidence>
<proteinExistence type="inferred from homology"/>